<dbReference type="SUPFAM" id="SSF50998">
    <property type="entry name" value="Quinoprotein alcohol dehydrogenase-like"/>
    <property type="match status" value="1"/>
</dbReference>
<name>I4AMK1_BERLS</name>
<dbReference type="AlphaFoldDB" id="I4AMK1"/>
<dbReference type="EMBL" id="CP003345">
    <property type="protein sequence ID" value="AFM05186.1"/>
    <property type="molecule type" value="Genomic_DNA"/>
</dbReference>
<feature type="domain" description="Pyrrolo-quinoline quinone repeat" evidence="2">
    <location>
        <begin position="140"/>
        <end position="388"/>
    </location>
</feature>
<dbReference type="PATRIC" id="fig|880071.3.peg.2820"/>
<dbReference type="Proteomes" id="UP000006054">
    <property type="component" value="Chromosome"/>
</dbReference>
<dbReference type="OrthoDB" id="1523346at2"/>
<dbReference type="InterPro" id="IPR002372">
    <property type="entry name" value="PQQ_rpt_dom"/>
</dbReference>
<feature type="chain" id="PRO_5003685567" description="Pyrrolo-quinoline quinone repeat domain-containing protein" evidence="1">
    <location>
        <begin position="22"/>
        <end position="422"/>
    </location>
</feature>
<reference evidence="4" key="1">
    <citation type="submission" date="2012-06" db="EMBL/GenBank/DDBJ databases">
        <title>The complete genome of Flexibacter litoralis DSM 6794.</title>
        <authorList>
            <person name="Lucas S."/>
            <person name="Copeland A."/>
            <person name="Lapidus A."/>
            <person name="Glavina del Rio T."/>
            <person name="Dalin E."/>
            <person name="Tice H."/>
            <person name="Bruce D."/>
            <person name="Goodwin L."/>
            <person name="Pitluck S."/>
            <person name="Peters L."/>
            <person name="Ovchinnikova G."/>
            <person name="Lu M."/>
            <person name="Kyrpides N."/>
            <person name="Mavromatis K."/>
            <person name="Ivanova N."/>
            <person name="Brettin T."/>
            <person name="Detter J.C."/>
            <person name="Han C."/>
            <person name="Larimer F."/>
            <person name="Land M."/>
            <person name="Hauser L."/>
            <person name="Markowitz V."/>
            <person name="Cheng J.-F."/>
            <person name="Hugenholtz P."/>
            <person name="Woyke T."/>
            <person name="Wu D."/>
            <person name="Spring S."/>
            <person name="Lang E."/>
            <person name="Kopitz M."/>
            <person name="Brambilla E."/>
            <person name="Klenk H.-P."/>
            <person name="Eisen J.A."/>
        </authorList>
    </citation>
    <scope>NUCLEOTIDE SEQUENCE [LARGE SCALE GENOMIC DNA]</scope>
    <source>
        <strain evidence="4">ATCC 23117 / DSM 6794 / NBRC 15988 / NCIMB 1366 / Sio-4</strain>
    </source>
</reference>
<gene>
    <name evidence="3" type="ordered locus">Fleli_2833</name>
</gene>
<dbReference type="KEGG" id="fli:Fleli_2833"/>
<dbReference type="RefSeq" id="WP_014798621.1">
    <property type="nucleotide sequence ID" value="NC_018018.1"/>
</dbReference>
<dbReference type="InterPro" id="IPR011047">
    <property type="entry name" value="Quinoprotein_ADH-like_sf"/>
</dbReference>
<keyword evidence="1" id="KW-0732">Signal</keyword>
<sequence precursor="true">MKILTFCIAAALSISSTVSFAVPFLTDNSNTKPTNLVTTNLLNKTNKLAYKAVGDKGFDAANTIIKCNDGNFILLGRTDSYGAGDMNMSAIKVDASGNIIWNKNYGAEESEEGYTGLETTDGGFIFAGYSDSYGAGSDIKDGWIVRTDAKGSRIWDKTFGSNQSIDEIYSIVQTDEGNYMVLMNSIPIATGKSDIILLEIDDKGETIWKKSFGGKSSEQAKSLAKTEDGYLIAGHVEGEMMTKWDMLLIHVDKKGNKKWEKTYGGGDNEMANVVKVMPSGNILIAGYSYTYAEGSHDAWVVCADKNGKKLWDKNFGGLSTDEIFDILVTDNSEIILIGYTDIYKADEYGNNVSPLSNEIMINKLDTKGNEIWKRTLGGNKDQVAKAGAIADDGSFVLAGYTNENIDTRNVDMLILKVSADGK</sequence>
<evidence type="ECO:0000313" key="4">
    <source>
        <dbReference type="Proteomes" id="UP000006054"/>
    </source>
</evidence>
<evidence type="ECO:0000259" key="2">
    <source>
        <dbReference type="Pfam" id="PF13360"/>
    </source>
</evidence>
<dbReference type="PANTHER" id="PTHR42754">
    <property type="entry name" value="ENDOGLUCANASE"/>
    <property type="match status" value="1"/>
</dbReference>
<organism evidence="3 4">
    <name type="scientific">Bernardetia litoralis (strain ATCC 23117 / DSM 6794 / NBRC 15988 / NCIMB 1366 / Fx l1 / Sio-4)</name>
    <name type="common">Flexibacter litoralis</name>
    <dbReference type="NCBI Taxonomy" id="880071"/>
    <lineage>
        <taxon>Bacteria</taxon>
        <taxon>Pseudomonadati</taxon>
        <taxon>Bacteroidota</taxon>
        <taxon>Cytophagia</taxon>
        <taxon>Cytophagales</taxon>
        <taxon>Bernardetiaceae</taxon>
        <taxon>Bernardetia</taxon>
    </lineage>
</organism>
<evidence type="ECO:0000256" key="1">
    <source>
        <dbReference type="SAM" id="SignalP"/>
    </source>
</evidence>
<dbReference type="PANTHER" id="PTHR42754:SF1">
    <property type="entry name" value="LIPOPROTEIN"/>
    <property type="match status" value="1"/>
</dbReference>
<protein>
    <recommendedName>
        <fullName evidence="2">Pyrrolo-quinoline quinone repeat domain-containing protein</fullName>
    </recommendedName>
</protein>
<dbReference type="HOGENOM" id="CLU_035227_0_0_10"/>
<dbReference type="Pfam" id="PF13360">
    <property type="entry name" value="PQQ_2"/>
    <property type="match status" value="1"/>
</dbReference>
<dbReference type="STRING" id="880071.Fleli_2833"/>
<feature type="signal peptide" evidence="1">
    <location>
        <begin position="1"/>
        <end position="21"/>
    </location>
</feature>
<proteinExistence type="predicted"/>
<dbReference type="eggNOG" id="COG1520">
    <property type="taxonomic scope" value="Bacteria"/>
</dbReference>
<keyword evidence="4" id="KW-1185">Reference proteome</keyword>
<accession>I4AMK1</accession>
<evidence type="ECO:0000313" key="3">
    <source>
        <dbReference type="EMBL" id="AFM05186.1"/>
    </source>
</evidence>